<keyword evidence="7" id="KW-0175">Coiled coil</keyword>
<dbReference type="Pfam" id="PF13624">
    <property type="entry name" value="SurA_N_3"/>
    <property type="match status" value="1"/>
</dbReference>
<evidence type="ECO:0000259" key="9">
    <source>
        <dbReference type="PROSITE" id="PS50198"/>
    </source>
</evidence>
<keyword evidence="4 6" id="KW-0697">Rotamase</keyword>
<dbReference type="Gene3D" id="1.10.4030.10">
    <property type="entry name" value="Porin chaperone SurA, peptide-binding domain"/>
    <property type="match status" value="1"/>
</dbReference>
<comment type="catalytic activity">
    <reaction evidence="1">
        <text>[protein]-peptidylproline (omega=180) = [protein]-peptidylproline (omega=0)</text>
        <dbReference type="Rhea" id="RHEA:16237"/>
        <dbReference type="Rhea" id="RHEA-COMP:10747"/>
        <dbReference type="Rhea" id="RHEA-COMP:10748"/>
        <dbReference type="ChEBI" id="CHEBI:83833"/>
        <dbReference type="ChEBI" id="CHEBI:83834"/>
        <dbReference type="EC" id="5.2.1.8"/>
    </reaction>
</comment>
<feature type="signal peptide" evidence="8">
    <location>
        <begin position="1"/>
        <end position="19"/>
    </location>
</feature>
<dbReference type="RefSeq" id="WP_119864218.1">
    <property type="nucleotide sequence ID" value="NZ_CP182825.1"/>
</dbReference>
<dbReference type="Gene3D" id="3.10.50.40">
    <property type="match status" value="1"/>
</dbReference>
<gene>
    <name evidence="10" type="ORF">BEN51_00770</name>
</gene>
<feature type="coiled-coil region" evidence="7">
    <location>
        <begin position="276"/>
        <end position="303"/>
    </location>
</feature>
<evidence type="ECO:0000313" key="11">
    <source>
        <dbReference type="Proteomes" id="UP000264883"/>
    </source>
</evidence>
<dbReference type="PANTHER" id="PTHR47245">
    <property type="entry name" value="PEPTIDYLPROLYL ISOMERASE"/>
    <property type="match status" value="1"/>
</dbReference>
<name>A0A343J977_9CLOT</name>
<dbReference type="InterPro" id="IPR000297">
    <property type="entry name" value="PPIase_PpiC"/>
</dbReference>
<dbReference type="PANTHER" id="PTHR47245:SF1">
    <property type="entry name" value="FOLDASE PROTEIN PRSA"/>
    <property type="match status" value="1"/>
</dbReference>
<evidence type="ECO:0000256" key="4">
    <source>
        <dbReference type="ARBA" id="ARBA00023110"/>
    </source>
</evidence>
<dbReference type="PROSITE" id="PS50198">
    <property type="entry name" value="PPIC_PPIASE_2"/>
    <property type="match status" value="1"/>
</dbReference>
<dbReference type="GO" id="GO:0003755">
    <property type="term" value="F:peptidyl-prolyl cis-trans isomerase activity"/>
    <property type="evidence" value="ECO:0007669"/>
    <property type="project" value="UniProtKB-KW"/>
</dbReference>
<dbReference type="KEGG" id="cia:BEN51_00770"/>
<dbReference type="SUPFAM" id="SSF109998">
    <property type="entry name" value="Triger factor/SurA peptide-binding domain-like"/>
    <property type="match status" value="1"/>
</dbReference>
<reference evidence="10 11" key="1">
    <citation type="submission" date="2016-08" db="EMBL/GenBank/DDBJ databases">
        <title>Complete Genome Sequence Of The Indigo Reducing Clostridium isatidis DSM15098.</title>
        <authorList>
            <person name="Little G.T."/>
            <person name="Minton N.P."/>
        </authorList>
    </citation>
    <scope>NUCLEOTIDE SEQUENCE [LARGE SCALE GENOMIC DNA]</scope>
    <source>
        <strain evidence="10 11">DSM 15098</strain>
    </source>
</reference>
<protein>
    <recommendedName>
        <fullName evidence="2">peptidylprolyl isomerase</fullName>
        <ecNumber evidence="2">5.2.1.8</ecNumber>
    </recommendedName>
</protein>
<evidence type="ECO:0000256" key="7">
    <source>
        <dbReference type="SAM" id="Coils"/>
    </source>
</evidence>
<dbReference type="NCBIfam" id="NF000809">
    <property type="entry name" value="PRK00059.1"/>
    <property type="match status" value="1"/>
</dbReference>
<evidence type="ECO:0000256" key="5">
    <source>
        <dbReference type="ARBA" id="ARBA00023235"/>
    </source>
</evidence>
<dbReference type="EC" id="5.2.1.8" evidence="2"/>
<dbReference type="OrthoDB" id="14196at2"/>
<dbReference type="Pfam" id="PF00639">
    <property type="entry name" value="Rotamase"/>
    <property type="match status" value="1"/>
</dbReference>
<evidence type="ECO:0000256" key="8">
    <source>
        <dbReference type="SAM" id="SignalP"/>
    </source>
</evidence>
<feature type="chain" id="PRO_5039149341" description="peptidylprolyl isomerase" evidence="8">
    <location>
        <begin position="20"/>
        <end position="326"/>
    </location>
</feature>
<evidence type="ECO:0000256" key="3">
    <source>
        <dbReference type="ARBA" id="ARBA00022729"/>
    </source>
</evidence>
<evidence type="ECO:0000256" key="2">
    <source>
        <dbReference type="ARBA" id="ARBA00013194"/>
    </source>
</evidence>
<dbReference type="EMBL" id="CP016786">
    <property type="protein sequence ID" value="ASW42085.1"/>
    <property type="molecule type" value="Genomic_DNA"/>
</dbReference>
<dbReference type="PROSITE" id="PS01096">
    <property type="entry name" value="PPIC_PPIASE_1"/>
    <property type="match status" value="1"/>
</dbReference>
<dbReference type="AlphaFoldDB" id="A0A343J977"/>
<dbReference type="PROSITE" id="PS51257">
    <property type="entry name" value="PROKAR_LIPOPROTEIN"/>
    <property type="match status" value="1"/>
</dbReference>
<keyword evidence="11" id="KW-1185">Reference proteome</keyword>
<evidence type="ECO:0000313" key="10">
    <source>
        <dbReference type="EMBL" id="ASW42085.1"/>
    </source>
</evidence>
<dbReference type="InterPro" id="IPR046357">
    <property type="entry name" value="PPIase_dom_sf"/>
</dbReference>
<evidence type="ECO:0000256" key="6">
    <source>
        <dbReference type="PROSITE-ProRule" id="PRU00278"/>
    </source>
</evidence>
<accession>A0A343J977</accession>
<dbReference type="InterPro" id="IPR027304">
    <property type="entry name" value="Trigger_fact/SurA_dom_sf"/>
</dbReference>
<dbReference type="SUPFAM" id="SSF54534">
    <property type="entry name" value="FKBP-like"/>
    <property type="match status" value="1"/>
</dbReference>
<dbReference type="InterPro" id="IPR050245">
    <property type="entry name" value="PrsA_foldase"/>
</dbReference>
<keyword evidence="5 6" id="KW-0413">Isomerase</keyword>
<feature type="domain" description="PpiC" evidence="9">
    <location>
        <begin position="188"/>
        <end position="280"/>
    </location>
</feature>
<sequence length="326" mass="36642">MIKINKILAAGALSIFAFSAVGCNMIAKTPEAIANTVVAKVGDLKVTKGEVEEVAGPVLEQYYGEDYESNTEAAETVKNFRTQALNLLVEQKLLEIKAKEMNILPTDEEINKEVNEYLESMQETYGGEEGFNSALEQAGLTLEEYKENLTKNIRMQLISEKVTDDMFKDITVADEEIKTYYNENTDSFKSATVSHILVSDEAKANELRERALKGEDFATLAKENSEDTGTKEKGGSLGTVTYDSTQYVTEFMTAVKALKEGEISEPVKSTYGYHIIKAENVKVDSLEDKKEEIKTTLENEKKNELYTTKIEEWKEQYKVKTYEGRL</sequence>
<keyword evidence="3 8" id="KW-0732">Signal</keyword>
<dbReference type="InterPro" id="IPR023058">
    <property type="entry name" value="PPIase_PpiC_CS"/>
</dbReference>
<dbReference type="Proteomes" id="UP000264883">
    <property type="component" value="Chromosome"/>
</dbReference>
<organism evidence="10 11">
    <name type="scientific">Clostridium isatidis</name>
    <dbReference type="NCBI Taxonomy" id="182773"/>
    <lineage>
        <taxon>Bacteria</taxon>
        <taxon>Bacillati</taxon>
        <taxon>Bacillota</taxon>
        <taxon>Clostridia</taxon>
        <taxon>Eubacteriales</taxon>
        <taxon>Clostridiaceae</taxon>
        <taxon>Clostridium</taxon>
    </lineage>
</organism>
<proteinExistence type="predicted"/>
<evidence type="ECO:0000256" key="1">
    <source>
        <dbReference type="ARBA" id="ARBA00000971"/>
    </source>
</evidence>